<dbReference type="InterPro" id="IPR028098">
    <property type="entry name" value="Glyco_trans_4-like_N"/>
</dbReference>
<dbReference type="InterPro" id="IPR001296">
    <property type="entry name" value="Glyco_trans_1"/>
</dbReference>
<protein>
    <submittedName>
        <fullName evidence="3">Glycosyltransferase involved in cell wall biosynthesis</fullName>
    </submittedName>
</protein>
<dbReference type="RefSeq" id="WP_124945466.1">
    <property type="nucleotide sequence ID" value="NZ_BHVT01000015.1"/>
</dbReference>
<dbReference type="PANTHER" id="PTHR12526">
    <property type="entry name" value="GLYCOSYLTRANSFERASE"/>
    <property type="match status" value="1"/>
</dbReference>
<dbReference type="CDD" id="cd03801">
    <property type="entry name" value="GT4_PimA-like"/>
    <property type="match status" value="1"/>
</dbReference>
<dbReference type="OrthoDB" id="9805661at2"/>
<keyword evidence="3" id="KW-0808">Transferase</keyword>
<organism evidence="3 4">
    <name type="scientific">Sulfurirhabdus autotrophica</name>
    <dbReference type="NCBI Taxonomy" id="1706046"/>
    <lineage>
        <taxon>Bacteria</taxon>
        <taxon>Pseudomonadati</taxon>
        <taxon>Pseudomonadota</taxon>
        <taxon>Betaproteobacteria</taxon>
        <taxon>Nitrosomonadales</taxon>
        <taxon>Sulfuricellaceae</taxon>
        <taxon>Sulfurirhabdus</taxon>
    </lineage>
</organism>
<sequence>MTGTPNKTPIHIVHTEASLGWGGQEIRILTEAAGMIRRGHQVTLLCPPEAKIFTEAKTRNIPVVALPIGRKNFSGLLAMRRWLKANKADVINTHSSTDSWLVALASVGLSHPAAIVRTRHISAPIPDNASTRWLYKSATQHIATTGELLREQLIKQNGYSPSQITSVPTGIDTEHFVPGDKTTARETLNLPQDAKIIGIIATLRSWKGHQYLLDAFAHLADQNTRLVIVGDGPQHAALQTRITELKLNDRVTMPGNQLDVLPWLQALDIFVLPSYANEGVPQAILQAMLCGLPIISTPIGSILEAILPEQTGLIVEPKNAQQLQEAINRLLLDPELCKVLGSAARARAQEKFGLEAMLDKMEVIFNNAATHG</sequence>
<dbReference type="EMBL" id="SMCO01000012">
    <property type="protein sequence ID" value="TCV84290.1"/>
    <property type="molecule type" value="Genomic_DNA"/>
</dbReference>
<dbReference type="Proteomes" id="UP000295367">
    <property type="component" value="Unassembled WGS sequence"/>
</dbReference>
<gene>
    <name evidence="3" type="ORF">EDC63_11254</name>
</gene>
<dbReference type="Gene3D" id="3.40.50.2000">
    <property type="entry name" value="Glycogen Phosphorylase B"/>
    <property type="match status" value="2"/>
</dbReference>
<reference evidence="3 4" key="1">
    <citation type="submission" date="2019-03" db="EMBL/GenBank/DDBJ databases">
        <title>Genomic Encyclopedia of Type Strains, Phase IV (KMG-IV): sequencing the most valuable type-strain genomes for metagenomic binning, comparative biology and taxonomic classification.</title>
        <authorList>
            <person name="Goeker M."/>
        </authorList>
    </citation>
    <scope>NUCLEOTIDE SEQUENCE [LARGE SCALE GENOMIC DNA]</scope>
    <source>
        <strain evidence="3 4">DSM 100309</strain>
    </source>
</reference>
<dbReference type="Pfam" id="PF00534">
    <property type="entry name" value="Glycos_transf_1"/>
    <property type="match status" value="1"/>
</dbReference>
<dbReference type="SUPFAM" id="SSF53756">
    <property type="entry name" value="UDP-Glycosyltransferase/glycogen phosphorylase"/>
    <property type="match status" value="1"/>
</dbReference>
<feature type="domain" description="Glycosyltransferase subfamily 4-like N-terminal" evidence="2">
    <location>
        <begin position="21"/>
        <end position="174"/>
    </location>
</feature>
<dbReference type="PANTHER" id="PTHR12526:SF638">
    <property type="entry name" value="SPORE COAT PROTEIN SA"/>
    <property type="match status" value="1"/>
</dbReference>
<dbReference type="GO" id="GO:0016757">
    <property type="term" value="F:glycosyltransferase activity"/>
    <property type="evidence" value="ECO:0007669"/>
    <property type="project" value="InterPro"/>
</dbReference>
<comment type="caution">
    <text evidence="3">The sequence shown here is derived from an EMBL/GenBank/DDBJ whole genome shotgun (WGS) entry which is preliminary data.</text>
</comment>
<evidence type="ECO:0000259" key="2">
    <source>
        <dbReference type="Pfam" id="PF13439"/>
    </source>
</evidence>
<evidence type="ECO:0000259" key="1">
    <source>
        <dbReference type="Pfam" id="PF00534"/>
    </source>
</evidence>
<dbReference type="AlphaFoldDB" id="A0A4R3XYD0"/>
<dbReference type="Pfam" id="PF13439">
    <property type="entry name" value="Glyco_transf_4"/>
    <property type="match status" value="1"/>
</dbReference>
<proteinExistence type="predicted"/>
<accession>A0A4R3XYD0</accession>
<feature type="domain" description="Glycosyl transferase family 1" evidence="1">
    <location>
        <begin position="180"/>
        <end position="346"/>
    </location>
</feature>
<evidence type="ECO:0000313" key="4">
    <source>
        <dbReference type="Proteomes" id="UP000295367"/>
    </source>
</evidence>
<keyword evidence="4" id="KW-1185">Reference proteome</keyword>
<evidence type="ECO:0000313" key="3">
    <source>
        <dbReference type="EMBL" id="TCV84290.1"/>
    </source>
</evidence>
<name>A0A4R3XYD0_9PROT</name>